<evidence type="ECO:0000259" key="1">
    <source>
        <dbReference type="PROSITE" id="PS50054"/>
    </source>
</evidence>
<organism evidence="3 4">
    <name type="scientific">Ictalurus punctatus</name>
    <name type="common">Channel catfish</name>
    <name type="synonym">Silurus punctatus</name>
    <dbReference type="NCBI Taxonomy" id="7998"/>
    <lineage>
        <taxon>Eukaryota</taxon>
        <taxon>Metazoa</taxon>
        <taxon>Chordata</taxon>
        <taxon>Craniata</taxon>
        <taxon>Vertebrata</taxon>
        <taxon>Euteleostomi</taxon>
        <taxon>Actinopterygii</taxon>
        <taxon>Neopterygii</taxon>
        <taxon>Teleostei</taxon>
        <taxon>Ostariophysi</taxon>
        <taxon>Siluriformes</taxon>
        <taxon>Ictaluridae</taxon>
        <taxon>Ictalurus</taxon>
    </lineage>
</organism>
<dbReference type="Gene3D" id="3.90.190.10">
    <property type="entry name" value="Protein tyrosine phosphatase superfamily"/>
    <property type="match status" value="1"/>
</dbReference>
<dbReference type="InterPro" id="IPR000387">
    <property type="entry name" value="Tyr_Pase_dom"/>
</dbReference>
<dbReference type="SUPFAM" id="SSF52799">
    <property type="entry name" value="(Phosphotyrosine protein) phosphatases II"/>
    <property type="match status" value="1"/>
</dbReference>
<reference evidence="3" key="1">
    <citation type="journal article" date="2016" name="Nat. Commun.">
        <title>The channel catfish genome sequence provides insights into the evolution of scale formation in teleosts.</title>
        <authorList>
            <person name="Liu Z."/>
            <person name="Liu S."/>
            <person name="Yao J."/>
            <person name="Bao L."/>
            <person name="Zhang J."/>
            <person name="Li Y."/>
            <person name="Jiang C."/>
            <person name="Sun L."/>
            <person name="Wang R."/>
            <person name="Zhang Y."/>
            <person name="Zhou T."/>
            <person name="Zeng Q."/>
            <person name="Fu Q."/>
            <person name="Gao S."/>
            <person name="Li N."/>
            <person name="Koren S."/>
            <person name="Jiang Y."/>
            <person name="Zimin A."/>
            <person name="Xu P."/>
            <person name="Phillippy A.M."/>
            <person name="Geng X."/>
            <person name="Song L."/>
            <person name="Sun F."/>
            <person name="Li C."/>
            <person name="Wang X."/>
            <person name="Chen A."/>
            <person name="Jin Y."/>
            <person name="Yuan Z."/>
            <person name="Yang Y."/>
            <person name="Tan S."/>
            <person name="Peatman E."/>
            <person name="Lu J."/>
            <person name="Qin Z."/>
            <person name="Dunham R."/>
            <person name="Li Z."/>
            <person name="Sonstegard T."/>
            <person name="Feng J."/>
            <person name="Danzmann R.G."/>
            <person name="Schroeder S."/>
            <person name="Scheffler B."/>
            <person name="Duke M.V."/>
            <person name="Ballard L."/>
            <person name="Kucuktas H."/>
            <person name="Kaltenboeck L."/>
            <person name="Liu H."/>
            <person name="Armbruster J."/>
            <person name="Xie Y."/>
            <person name="Kirby M.L."/>
            <person name="Tian Y."/>
            <person name="Flanagan M.E."/>
            <person name="Mu W."/>
            <person name="Waldbieser G.C."/>
        </authorList>
    </citation>
    <scope>NUCLEOTIDE SEQUENCE [LARGE SCALE GENOMIC DNA]</scope>
    <source>
        <strain evidence="3">SDA103</strain>
    </source>
</reference>
<protein>
    <submittedName>
        <fullName evidence="4">Dual specificity protein phosphatase 19a</fullName>
    </submittedName>
</protein>
<dbReference type="OMA" id="VQDNNWD"/>
<dbReference type="SMART" id="SM00195">
    <property type="entry name" value="DSPc"/>
    <property type="match status" value="1"/>
</dbReference>
<dbReference type="PROSITE" id="PS50056">
    <property type="entry name" value="TYR_PHOSPHATASE_2"/>
    <property type="match status" value="1"/>
</dbReference>
<dbReference type="OrthoDB" id="10252009at2759"/>
<dbReference type="CTD" id="792815"/>
<dbReference type="Proteomes" id="UP000221080">
    <property type="component" value="Chromosome 6"/>
</dbReference>
<keyword evidence="3" id="KW-1185">Reference proteome</keyword>
<dbReference type="AlphaFoldDB" id="A0A2D0R774"/>
<name>A0A2D0R774_ICTPU</name>
<evidence type="ECO:0000313" key="3">
    <source>
        <dbReference type="Proteomes" id="UP000221080"/>
    </source>
</evidence>
<reference evidence="4" key="2">
    <citation type="submission" date="2025-08" db="UniProtKB">
        <authorList>
            <consortium name="RefSeq"/>
        </authorList>
    </citation>
    <scope>IDENTIFICATION</scope>
    <source>
        <tissue evidence="4">Blood</tissue>
    </source>
</reference>
<evidence type="ECO:0000259" key="2">
    <source>
        <dbReference type="PROSITE" id="PS50056"/>
    </source>
</evidence>
<accession>A0A2D0R774</accession>
<dbReference type="GO" id="GO:0005737">
    <property type="term" value="C:cytoplasm"/>
    <property type="evidence" value="ECO:0007669"/>
    <property type="project" value="TreeGrafter"/>
</dbReference>
<sequence length="214" mass="23771">MQSLAQEIKSFSKSNLRKQCTRVTTLSGRRIIETWKGSTVHVVEDTVQPKTPCGYIQDNTWDLQVGCIRPYLLLGSQDAAHDFGTLKKYKVTHILNVAYGVENAFPDLFIYKTLSILDLPDTDIISHLHECAHFIDQAKAEKGVVLVHCNTGVSRAVSVVIGYLMWREGQSFDDAFSQVKSSRSASCPNPGFIDQLKNFKPQCGLQANGLIGHS</sequence>
<dbReference type="KEGG" id="ipu:108267049"/>
<dbReference type="InterPro" id="IPR020422">
    <property type="entry name" value="TYR_PHOSPHATASE_DUAL_dom"/>
</dbReference>
<feature type="domain" description="Tyrosine specific protein phosphatases" evidence="2">
    <location>
        <begin position="132"/>
        <end position="183"/>
    </location>
</feature>
<dbReference type="STRING" id="7998.ENSIPUP00000007935"/>
<dbReference type="GeneID" id="108267049"/>
<dbReference type="InterPro" id="IPR000340">
    <property type="entry name" value="Dual-sp_phosphatase_cat-dom"/>
</dbReference>
<dbReference type="Pfam" id="PF00782">
    <property type="entry name" value="DSPc"/>
    <property type="match status" value="1"/>
</dbReference>
<feature type="domain" description="Tyrosine-protein phosphatase" evidence="1">
    <location>
        <begin position="64"/>
        <end position="205"/>
    </location>
</feature>
<dbReference type="CDD" id="cd14523">
    <property type="entry name" value="DSP_DUSP19"/>
    <property type="match status" value="1"/>
</dbReference>
<dbReference type="GO" id="GO:0008579">
    <property type="term" value="F:JUN kinase phosphatase activity"/>
    <property type="evidence" value="ECO:0007669"/>
    <property type="project" value="TreeGrafter"/>
</dbReference>
<dbReference type="InterPro" id="IPR029021">
    <property type="entry name" value="Prot-tyrosine_phosphatase-like"/>
</dbReference>
<gene>
    <name evidence="4" type="primary">dusp19a</name>
</gene>
<evidence type="ECO:0000313" key="4">
    <source>
        <dbReference type="RefSeq" id="XP_017326434.1"/>
    </source>
</evidence>
<dbReference type="PROSITE" id="PS50054">
    <property type="entry name" value="TYR_PHOSPHATASE_DUAL"/>
    <property type="match status" value="1"/>
</dbReference>
<dbReference type="PANTHER" id="PTHR46377:SF1">
    <property type="entry name" value="DUAL SPECIFICITY PROTEIN PHOSPHATASE 19"/>
    <property type="match status" value="1"/>
</dbReference>
<dbReference type="PANTHER" id="PTHR46377">
    <property type="entry name" value="DUAL SPECIFICITY PROTEIN PHOSPHATASE 19"/>
    <property type="match status" value="1"/>
</dbReference>
<proteinExistence type="predicted"/>
<dbReference type="RefSeq" id="XP_017326434.1">
    <property type="nucleotide sequence ID" value="XM_017470945.3"/>
</dbReference>